<sequence>MLTSWHKARETARSLAKPLEAVELPLKQALGMALASPLRALTDMPAFDNSAMDGFAVAGPGPWRRAGRVRAGDEPRAETLRSGQCVEIATGAPVPHGADAVIPIEDCVQTQHHVTGPVTLGRHIRRAGEDCHAGLELVSTHKTITPAMLGLAASVGYDTLFVHRRPTVTLLLTGDELLLEGPPRPGRVRDAIGPVLPGLITKHADLLKTAYVRDDRATLTEALGESTDLIIVCGATSVGPADHLRGALRDLRADVLIEGVACRPGHPQLLAVLPEGRRVAGLPGNPFAALAATLTLVRPLLAGLGGHEVPEPTTARVNAVTTHPRDTRLVPVTRASGEAIPVGHDRPGSLRGVALADALAVIPSHWAGGQAELLPL</sequence>
<dbReference type="Gene3D" id="2.40.340.10">
    <property type="entry name" value="MoeA, C-terminal, domain IV"/>
    <property type="match status" value="1"/>
</dbReference>
<dbReference type="GO" id="GO:0006777">
    <property type="term" value="P:Mo-molybdopterin cofactor biosynthetic process"/>
    <property type="evidence" value="ECO:0007669"/>
    <property type="project" value="UniProtKB-UniRule"/>
</dbReference>
<dbReference type="RefSeq" id="WP_091285951.1">
    <property type="nucleotide sequence ID" value="NZ_FNON01000001.1"/>
</dbReference>
<keyword evidence="3 5" id="KW-0500">Molybdenum</keyword>
<keyword evidence="8" id="KW-1185">Reference proteome</keyword>
<dbReference type="SUPFAM" id="SSF53218">
    <property type="entry name" value="Molybdenum cofactor biosynthesis proteins"/>
    <property type="match status" value="1"/>
</dbReference>
<protein>
    <recommendedName>
        <fullName evidence="5">Molybdopterin molybdenumtransferase</fullName>
        <ecNumber evidence="5">2.10.1.1</ecNumber>
    </recommendedName>
</protein>
<dbReference type="InterPro" id="IPR005110">
    <property type="entry name" value="MoeA_linker/N"/>
</dbReference>
<dbReference type="InterPro" id="IPR036425">
    <property type="entry name" value="MoaB/Mog-like_dom_sf"/>
</dbReference>
<dbReference type="InterPro" id="IPR036688">
    <property type="entry name" value="MoeA_C_domain_IV_sf"/>
</dbReference>
<dbReference type="Pfam" id="PF03453">
    <property type="entry name" value="MoeA_N"/>
    <property type="match status" value="1"/>
</dbReference>
<gene>
    <name evidence="7" type="ORF">SAMN05421504_101470</name>
</gene>
<comment type="catalytic activity">
    <reaction evidence="4">
        <text>adenylyl-molybdopterin + molybdate = Mo-molybdopterin + AMP + H(+)</text>
        <dbReference type="Rhea" id="RHEA:35047"/>
        <dbReference type="ChEBI" id="CHEBI:15378"/>
        <dbReference type="ChEBI" id="CHEBI:36264"/>
        <dbReference type="ChEBI" id="CHEBI:62727"/>
        <dbReference type="ChEBI" id="CHEBI:71302"/>
        <dbReference type="ChEBI" id="CHEBI:456215"/>
        <dbReference type="EC" id="2.10.1.1"/>
    </reaction>
</comment>
<dbReference type="GO" id="GO:0005829">
    <property type="term" value="C:cytosol"/>
    <property type="evidence" value="ECO:0007669"/>
    <property type="project" value="TreeGrafter"/>
</dbReference>
<dbReference type="GO" id="GO:0061599">
    <property type="term" value="F:molybdopterin molybdotransferase activity"/>
    <property type="evidence" value="ECO:0007669"/>
    <property type="project" value="UniProtKB-UniRule"/>
</dbReference>
<dbReference type="Pfam" id="PF00994">
    <property type="entry name" value="MoCF_biosynth"/>
    <property type="match status" value="1"/>
</dbReference>
<keyword evidence="5" id="KW-0501">Molybdenum cofactor biosynthesis</keyword>
<evidence type="ECO:0000256" key="4">
    <source>
        <dbReference type="ARBA" id="ARBA00047317"/>
    </source>
</evidence>
<evidence type="ECO:0000256" key="3">
    <source>
        <dbReference type="ARBA" id="ARBA00022505"/>
    </source>
</evidence>
<dbReference type="InterPro" id="IPR001453">
    <property type="entry name" value="MoaB/Mog_dom"/>
</dbReference>
<dbReference type="PANTHER" id="PTHR10192:SF5">
    <property type="entry name" value="GEPHYRIN"/>
    <property type="match status" value="1"/>
</dbReference>
<dbReference type="GO" id="GO:0046872">
    <property type="term" value="F:metal ion binding"/>
    <property type="evidence" value="ECO:0007669"/>
    <property type="project" value="UniProtKB-UniRule"/>
</dbReference>
<dbReference type="PANTHER" id="PTHR10192">
    <property type="entry name" value="MOLYBDOPTERIN BIOSYNTHESIS PROTEIN"/>
    <property type="match status" value="1"/>
</dbReference>
<evidence type="ECO:0000313" key="7">
    <source>
        <dbReference type="EMBL" id="SDW39400.1"/>
    </source>
</evidence>
<dbReference type="InterPro" id="IPR036135">
    <property type="entry name" value="MoeA_linker/N_sf"/>
</dbReference>
<comment type="similarity">
    <text evidence="2 5">Belongs to the MoeA family.</text>
</comment>
<dbReference type="EMBL" id="FNON01000001">
    <property type="protein sequence ID" value="SDW39400.1"/>
    <property type="molecule type" value="Genomic_DNA"/>
</dbReference>
<dbReference type="UniPathway" id="UPA00344"/>
<evidence type="ECO:0000256" key="2">
    <source>
        <dbReference type="ARBA" id="ARBA00010763"/>
    </source>
</evidence>
<evidence type="ECO:0000256" key="1">
    <source>
        <dbReference type="ARBA" id="ARBA00002901"/>
    </source>
</evidence>
<accession>A0A1H2T6E4</accession>
<comment type="cofactor">
    <cofactor evidence="5">
        <name>Mg(2+)</name>
        <dbReference type="ChEBI" id="CHEBI:18420"/>
    </cofactor>
</comment>
<dbReference type="AlphaFoldDB" id="A0A1H2T6E4"/>
<proteinExistence type="inferred from homology"/>
<evidence type="ECO:0000259" key="6">
    <source>
        <dbReference type="SMART" id="SM00852"/>
    </source>
</evidence>
<dbReference type="Gene3D" id="3.40.980.10">
    <property type="entry name" value="MoaB/Mog-like domain"/>
    <property type="match status" value="1"/>
</dbReference>
<keyword evidence="5" id="KW-0460">Magnesium</keyword>
<dbReference type="EC" id="2.10.1.1" evidence="5"/>
<dbReference type="SMART" id="SM00852">
    <property type="entry name" value="MoCF_biosynth"/>
    <property type="match status" value="1"/>
</dbReference>
<comment type="pathway">
    <text evidence="5">Cofactor biosynthesis; molybdopterin biosynthesis.</text>
</comment>
<comment type="function">
    <text evidence="1 5">Catalyzes the insertion of molybdate into adenylated molybdopterin with the concomitant release of AMP.</text>
</comment>
<reference evidence="7 8" key="1">
    <citation type="submission" date="2016-10" db="EMBL/GenBank/DDBJ databases">
        <authorList>
            <person name="de Groot N.N."/>
        </authorList>
    </citation>
    <scope>NUCLEOTIDE SEQUENCE [LARGE SCALE GENOMIC DNA]</scope>
    <source>
        <strain evidence="7 8">CPCC 202699</strain>
    </source>
</reference>
<name>A0A1H2T6E4_9PSEU</name>
<dbReference type="SUPFAM" id="SSF63882">
    <property type="entry name" value="MoeA N-terminal region -like"/>
    <property type="match status" value="1"/>
</dbReference>
<dbReference type="OrthoDB" id="3196725at2"/>
<dbReference type="Gene3D" id="3.90.105.10">
    <property type="entry name" value="Molybdopterin biosynthesis moea protein, domain 2"/>
    <property type="match status" value="1"/>
</dbReference>
<dbReference type="CDD" id="cd00887">
    <property type="entry name" value="MoeA"/>
    <property type="match status" value="1"/>
</dbReference>
<dbReference type="InterPro" id="IPR038987">
    <property type="entry name" value="MoeA-like"/>
</dbReference>
<dbReference type="Gene3D" id="2.170.190.11">
    <property type="entry name" value="Molybdopterin biosynthesis moea protein, domain 3"/>
    <property type="match status" value="1"/>
</dbReference>
<keyword evidence="5 7" id="KW-0808">Transferase</keyword>
<evidence type="ECO:0000256" key="5">
    <source>
        <dbReference type="RuleBase" id="RU365090"/>
    </source>
</evidence>
<organism evidence="7 8">
    <name type="scientific">Amycolatopsis xylanica</name>
    <dbReference type="NCBI Taxonomy" id="589385"/>
    <lineage>
        <taxon>Bacteria</taxon>
        <taxon>Bacillati</taxon>
        <taxon>Actinomycetota</taxon>
        <taxon>Actinomycetes</taxon>
        <taxon>Pseudonocardiales</taxon>
        <taxon>Pseudonocardiaceae</taxon>
        <taxon>Amycolatopsis</taxon>
    </lineage>
</organism>
<dbReference type="Proteomes" id="UP000199515">
    <property type="component" value="Unassembled WGS sequence"/>
</dbReference>
<dbReference type="STRING" id="589385.SAMN05421504_101470"/>
<feature type="domain" description="MoaB/Mog" evidence="6">
    <location>
        <begin position="169"/>
        <end position="303"/>
    </location>
</feature>
<keyword evidence="5" id="KW-0479">Metal-binding</keyword>
<evidence type="ECO:0000313" key="8">
    <source>
        <dbReference type="Proteomes" id="UP000199515"/>
    </source>
</evidence>